<dbReference type="PANTHER" id="PTHR38160:SF1">
    <property type="entry name" value="ZINC FINGER CCCH DOMAIN-CONTAINING PROTEIN 40"/>
    <property type="match status" value="1"/>
</dbReference>
<reference evidence="3" key="2">
    <citation type="journal article" date="2015" name="Data Brief">
        <title>Shoot transcriptome of the giant reed, Arundo donax.</title>
        <authorList>
            <person name="Barrero R.A."/>
            <person name="Guerrero F.D."/>
            <person name="Moolhuijzen P."/>
            <person name="Goolsby J.A."/>
            <person name="Tidwell J."/>
            <person name="Bellgard S.E."/>
            <person name="Bellgard M.I."/>
        </authorList>
    </citation>
    <scope>NUCLEOTIDE SEQUENCE</scope>
    <source>
        <tissue evidence="3">Shoot tissue taken approximately 20 cm above the soil surface</tissue>
    </source>
</reference>
<feature type="coiled-coil region" evidence="1">
    <location>
        <begin position="3"/>
        <end position="82"/>
    </location>
</feature>
<dbReference type="GO" id="GO:0046872">
    <property type="term" value="F:metal ion binding"/>
    <property type="evidence" value="ECO:0007669"/>
    <property type="project" value="InterPro"/>
</dbReference>
<reference evidence="3" key="1">
    <citation type="submission" date="2014-09" db="EMBL/GenBank/DDBJ databases">
        <authorList>
            <person name="Magalhaes I.L.F."/>
            <person name="Oliveira U."/>
            <person name="Santos F.R."/>
            <person name="Vidigal T.H.D.A."/>
            <person name="Brescovit A.D."/>
            <person name="Santos A.J."/>
        </authorList>
    </citation>
    <scope>NUCLEOTIDE SEQUENCE</scope>
    <source>
        <tissue evidence="3">Shoot tissue taken approximately 20 cm above the soil surface</tissue>
    </source>
</reference>
<name>A0A0A9D413_ARUDO</name>
<dbReference type="InterPro" id="IPR045868">
    <property type="entry name" value="Znf_C3H13/40"/>
</dbReference>
<dbReference type="AlphaFoldDB" id="A0A0A9D413"/>
<evidence type="ECO:0000256" key="1">
    <source>
        <dbReference type="SAM" id="Coils"/>
    </source>
</evidence>
<sequence length="216" mass="24434">MDVEALREDKSKLEMALEKKMEEVSKLSSIVHDLESQLNEVKEDCQRMTSKTKKVVKAHGRYMKAQEDLKRSQARFERLADLLASDTLKPYTKEQGSSGNANEDQYNALEMSPSDQRQNYVSTAKKRSIAISTSEEAKTVKKRRESDDDMIPASEKYRPEDALEPFNNSKGNGTPKSFSAQKKLGEGDCNEEGNIVSSRHVFADRYKGEDDDVLVD</sequence>
<evidence type="ECO:0000256" key="2">
    <source>
        <dbReference type="SAM" id="MobiDB-lite"/>
    </source>
</evidence>
<feature type="compositionally biased region" description="Polar residues" evidence="2">
    <location>
        <begin position="113"/>
        <end position="122"/>
    </location>
</feature>
<feature type="region of interest" description="Disordered" evidence="2">
    <location>
        <begin position="89"/>
        <end position="216"/>
    </location>
</feature>
<keyword evidence="1" id="KW-0175">Coiled coil</keyword>
<evidence type="ECO:0000313" key="3">
    <source>
        <dbReference type="EMBL" id="JAD83339.1"/>
    </source>
</evidence>
<dbReference type="PANTHER" id="PTHR38160">
    <property type="entry name" value="ZINC FINGER CCCH DOMAIN-CONTAINING PROTEIN 40"/>
    <property type="match status" value="1"/>
</dbReference>
<proteinExistence type="predicted"/>
<protein>
    <submittedName>
        <fullName evidence="3">Uncharacterized protein</fullName>
    </submittedName>
</protein>
<dbReference type="EMBL" id="GBRH01214556">
    <property type="protein sequence ID" value="JAD83339.1"/>
    <property type="molecule type" value="Transcribed_RNA"/>
</dbReference>
<accession>A0A0A9D413</accession>
<organism evidence="3">
    <name type="scientific">Arundo donax</name>
    <name type="common">Giant reed</name>
    <name type="synonym">Donax arundinaceus</name>
    <dbReference type="NCBI Taxonomy" id="35708"/>
    <lineage>
        <taxon>Eukaryota</taxon>
        <taxon>Viridiplantae</taxon>
        <taxon>Streptophyta</taxon>
        <taxon>Embryophyta</taxon>
        <taxon>Tracheophyta</taxon>
        <taxon>Spermatophyta</taxon>
        <taxon>Magnoliopsida</taxon>
        <taxon>Liliopsida</taxon>
        <taxon>Poales</taxon>
        <taxon>Poaceae</taxon>
        <taxon>PACMAD clade</taxon>
        <taxon>Arundinoideae</taxon>
        <taxon>Arundineae</taxon>
        <taxon>Arundo</taxon>
    </lineage>
</organism>
<feature type="compositionally biased region" description="Polar residues" evidence="2">
    <location>
        <begin position="94"/>
        <end position="105"/>
    </location>
</feature>
<feature type="compositionally biased region" description="Polar residues" evidence="2">
    <location>
        <begin position="166"/>
        <end position="180"/>
    </location>
</feature>